<dbReference type="Proteomes" id="UP000009168">
    <property type="component" value="Unassembled WGS sequence"/>
</dbReference>
<dbReference type="GO" id="GO:0060271">
    <property type="term" value="P:cilium assembly"/>
    <property type="evidence" value="ECO:0007669"/>
    <property type="project" value="InterPro"/>
</dbReference>
<dbReference type="Pfam" id="PF09773">
    <property type="entry name" value="Meckelin"/>
    <property type="match status" value="1"/>
</dbReference>
<evidence type="ECO:0000256" key="1">
    <source>
        <dbReference type="SAM" id="Phobius"/>
    </source>
</evidence>
<organism evidence="2 3">
    <name type="scientific">Tetrahymena thermophila (strain SB210)</name>
    <dbReference type="NCBI Taxonomy" id="312017"/>
    <lineage>
        <taxon>Eukaryota</taxon>
        <taxon>Sar</taxon>
        <taxon>Alveolata</taxon>
        <taxon>Ciliophora</taxon>
        <taxon>Intramacronucleata</taxon>
        <taxon>Oligohymenophorea</taxon>
        <taxon>Hymenostomatida</taxon>
        <taxon>Tetrahymenina</taxon>
        <taxon>Tetrahymenidae</taxon>
        <taxon>Tetrahymena</taxon>
    </lineage>
</organism>
<keyword evidence="1" id="KW-0812">Transmembrane</keyword>
<feature type="transmembrane region" description="Helical" evidence="1">
    <location>
        <begin position="463"/>
        <end position="481"/>
    </location>
</feature>
<keyword evidence="1" id="KW-0472">Membrane</keyword>
<dbReference type="PANTHER" id="PTHR21274">
    <property type="entry name" value="MECKELIN"/>
    <property type="match status" value="1"/>
</dbReference>
<dbReference type="InParanoid" id="Q22CR7"/>
<sequence length="946" mass="110310">MVPQILARFLNIASFIIFIQFRFIYSDQVLSSCAAGNYLDPFTLSCTQCPDGYTQNAGVNVKCYCNGQLKSSSDYPQVGGFTCTQSSTQANGCYVSFGIQGDTQNDNQCSLVRTTAIQNSWYQRNIFNGFELYLKFQAYLPATQTYKTPKLYSLPNVNQRFNYNSGNSTNAFESQFMVYHLDQAYYWMDTYNYHQKLANLCALTAYNQIQKMPCEIYGTLLTQKLASSTVKSFFTYNIVLDSSYLNVFSTTYQVHPMRLPGKQTGDSTRLPYINFKLLTFDLDGNLIDMDVASPNTFASLDNQLFLCPSTDTDGQNFKEFGTDFTLNCQLNAAQFQSDRSQSVFYELLIETNNSGTFLRVPVQIQGSDKYYSRFFLVDNISGFYTEQEGSANSNYLNQDALPQTFFVATNMQMNIKIQTSNNQINMPVLIITYQTIQQSDLPKTLNISFVAKYQQDSSQFTNAAYPIFYVFAALTGIIWIFKFNIWSKYNPQSQNVSPETFFALWVTNGLHILIDIWADFSFYYLFFMTGYWFVTYKLQETLYTLMINPTTESDLFNAFKIFIIIQFSFKTASFMKFIYHQLQTDVLFLDWENQKQFEDEDQEDEKKRGLSIWRTLFVANEFNELSVERVTSFEWTLFWLGFFLTGLSWDNLGQEVPFLTTEEKDYVNTNQALRYFVAALLYVVIVLLQIIVKKLFIIWNPTPIQDFTDLCTIANISIFIMDEQLHGYYVHGKAPSGISEGNTQWLKEAIEKEASSAAHRGLVKGEHVQTFETYIPISLRFEYMTEYKIKFDQLSAMFNQDQWIFAKTVVREMVQEIEKQQFRNHMINVIKTYIKEVQIHSQNHILNKSFINRLLNLPPSDPIPYDLPFFYRDPDMNYCKIFYYGNEWFLVMYEMITFLFFNYFSSSPLVAILITFLFNRIFSWLRDVFGRRNISSKTMIDQRFLI</sequence>
<feature type="transmembrane region" description="Helical" evidence="1">
    <location>
        <begin position="5"/>
        <end position="25"/>
    </location>
</feature>
<keyword evidence="1" id="KW-1133">Transmembrane helix</keyword>
<dbReference type="KEGG" id="tet:TTHERM_01016240"/>
<dbReference type="RefSeq" id="XP_001030784.2">
    <property type="nucleotide sequence ID" value="XM_001030784.3"/>
</dbReference>
<dbReference type="PANTHER" id="PTHR21274:SF0">
    <property type="entry name" value="MECKELIN"/>
    <property type="match status" value="1"/>
</dbReference>
<reference evidence="3" key="1">
    <citation type="journal article" date="2006" name="PLoS Biol.">
        <title>Macronuclear genome sequence of the ciliate Tetrahymena thermophila, a model eukaryote.</title>
        <authorList>
            <person name="Eisen J.A."/>
            <person name="Coyne R.S."/>
            <person name="Wu M."/>
            <person name="Wu D."/>
            <person name="Thiagarajan M."/>
            <person name="Wortman J.R."/>
            <person name="Badger J.H."/>
            <person name="Ren Q."/>
            <person name="Amedeo P."/>
            <person name="Jones K.M."/>
            <person name="Tallon L.J."/>
            <person name="Delcher A.L."/>
            <person name="Salzberg S.L."/>
            <person name="Silva J.C."/>
            <person name="Haas B.J."/>
            <person name="Majoros W.H."/>
            <person name="Farzad M."/>
            <person name="Carlton J.M."/>
            <person name="Smith R.K. Jr."/>
            <person name="Garg J."/>
            <person name="Pearlman R.E."/>
            <person name="Karrer K.M."/>
            <person name="Sun L."/>
            <person name="Manning G."/>
            <person name="Elde N.C."/>
            <person name="Turkewitz A.P."/>
            <person name="Asai D.J."/>
            <person name="Wilkes D.E."/>
            <person name="Wang Y."/>
            <person name="Cai H."/>
            <person name="Collins K."/>
            <person name="Stewart B.A."/>
            <person name="Lee S.R."/>
            <person name="Wilamowska K."/>
            <person name="Weinberg Z."/>
            <person name="Ruzzo W.L."/>
            <person name="Wloga D."/>
            <person name="Gaertig J."/>
            <person name="Frankel J."/>
            <person name="Tsao C.-C."/>
            <person name="Gorovsky M.A."/>
            <person name="Keeling P.J."/>
            <person name="Waller R.F."/>
            <person name="Patron N.J."/>
            <person name="Cherry J.M."/>
            <person name="Stover N.A."/>
            <person name="Krieger C.J."/>
            <person name="del Toro C."/>
            <person name="Ryder H.F."/>
            <person name="Williamson S.C."/>
            <person name="Barbeau R.A."/>
            <person name="Hamilton E.P."/>
            <person name="Orias E."/>
        </authorList>
    </citation>
    <scope>NUCLEOTIDE SEQUENCE [LARGE SCALE GENOMIC DNA]</scope>
    <source>
        <strain evidence="3">SB210</strain>
    </source>
</reference>
<proteinExistence type="predicted"/>
<gene>
    <name evidence="2" type="ORF">TTHERM_01016240</name>
</gene>
<feature type="transmembrane region" description="Helical" evidence="1">
    <location>
        <begin position="909"/>
        <end position="929"/>
    </location>
</feature>
<dbReference type="InterPro" id="IPR019170">
    <property type="entry name" value="Meckelin"/>
</dbReference>
<evidence type="ECO:0000313" key="2">
    <source>
        <dbReference type="EMBL" id="EAR83121.2"/>
    </source>
</evidence>
<dbReference type="HOGENOM" id="CLU_360384_0_0_1"/>
<evidence type="ECO:0000313" key="3">
    <source>
        <dbReference type="Proteomes" id="UP000009168"/>
    </source>
</evidence>
<accession>Q22CR7</accession>
<dbReference type="GO" id="GO:0036038">
    <property type="term" value="C:MKS complex"/>
    <property type="evidence" value="ECO:0007669"/>
    <property type="project" value="InterPro"/>
</dbReference>
<feature type="transmembrane region" description="Helical" evidence="1">
    <location>
        <begin position="502"/>
        <end position="526"/>
    </location>
</feature>
<keyword evidence="3" id="KW-1185">Reference proteome</keyword>
<dbReference type="eggNOG" id="KOG4611">
    <property type="taxonomic scope" value="Eukaryota"/>
</dbReference>
<feature type="transmembrane region" description="Helical" evidence="1">
    <location>
        <begin position="672"/>
        <end position="692"/>
    </location>
</feature>
<dbReference type="EMBL" id="GG662478">
    <property type="protein sequence ID" value="EAR83121.2"/>
    <property type="molecule type" value="Genomic_DNA"/>
</dbReference>
<dbReference type="GeneID" id="7834200"/>
<dbReference type="AlphaFoldDB" id="Q22CR7"/>
<dbReference type="STRING" id="312017.Q22CR7"/>
<name>Q22CR7_TETTS</name>
<protein>
    <submittedName>
        <fullName evidence="2">Meckelin</fullName>
    </submittedName>
</protein>
<dbReference type="OrthoDB" id="419138at2759"/>